<reference evidence="9" key="1">
    <citation type="submission" date="2022-11" db="UniProtKB">
        <authorList>
            <consortium name="WormBaseParasite"/>
        </authorList>
    </citation>
    <scope>IDENTIFICATION</scope>
</reference>
<accession>A0A915EBA4</accession>
<dbReference type="Gene3D" id="2.70.170.10">
    <property type="entry name" value="Neurotransmitter-gated ion-channel ligand-binding domain"/>
    <property type="match status" value="2"/>
</dbReference>
<dbReference type="WBParaSite" id="jg3489">
    <property type="protein sequence ID" value="jg3489"/>
    <property type="gene ID" value="jg3489"/>
</dbReference>
<dbReference type="Pfam" id="PF02932">
    <property type="entry name" value="Neur_chan_memb"/>
    <property type="match status" value="1"/>
</dbReference>
<dbReference type="PANTHER" id="PTHR18945">
    <property type="entry name" value="NEUROTRANSMITTER GATED ION CHANNEL"/>
    <property type="match status" value="1"/>
</dbReference>
<dbReference type="Pfam" id="PF02931">
    <property type="entry name" value="Neur_chan_LBD"/>
    <property type="match status" value="1"/>
</dbReference>
<dbReference type="SUPFAM" id="SSF63712">
    <property type="entry name" value="Nicotinic receptor ligand binding domain-like"/>
    <property type="match status" value="1"/>
</dbReference>
<dbReference type="InterPro" id="IPR006029">
    <property type="entry name" value="Neurotrans-gated_channel_TM"/>
</dbReference>
<feature type="domain" description="Neurotransmitter-gated ion-channel ligand-binding" evidence="6">
    <location>
        <begin position="22"/>
        <end position="79"/>
    </location>
</feature>
<evidence type="ECO:0000259" key="7">
    <source>
        <dbReference type="Pfam" id="PF02932"/>
    </source>
</evidence>
<sequence length="326" mass="37899">MPNADFKRNTAHELESNPPNHHRLEKYLMTNYNNRLIPRRDPMADAVQVYFSIGLYQIIEVNEPQEWLLLNCWIVERWKMTFVLESRRFRQSTQKISLSRDAIPTLHKFSCVLDLRYFPFDIQRTLHRNEGWNILSTDVKRHQVKFKCCATPYTLLDFSLSIQRKPLFYFVNLIIPSLMISLISLVGFSGKSLNSPTVNDVREEKINMGITTLLSMSILIFMVADKMPSTSSFIPLIAGSFVIFVQKKGIMGQRPSLRSMIWAKRASKLVRMEMPLLMKQAYEEKAKQDKLTKQRQLAESSLRQRLAGLRKKTRGLAAMTPQQQVP</sequence>
<name>A0A915EBA4_9BILA</name>
<dbReference type="GO" id="GO:0005230">
    <property type="term" value="F:extracellular ligand-gated monoatomic ion channel activity"/>
    <property type="evidence" value="ECO:0007669"/>
    <property type="project" value="InterPro"/>
</dbReference>
<dbReference type="InterPro" id="IPR006201">
    <property type="entry name" value="Neur_channel"/>
</dbReference>
<evidence type="ECO:0000256" key="1">
    <source>
        <dbReference type="ARBA" id="ARBA00004141"/>
    </source>
</evidence>
<dbReference type="CDD" id="cd19051">
    <property type="entry name" value="LGIC_TM_cation"/>
    <property type="match status" value="1"/>
</dbReference>
<dbReference type="AlphaFoldDB" id="A0A915EBA4"/>
<evidence type="ECO:0000256" key="5">
    <source>
        <dbReference type="SAM" id="Phobius"/>
    </source>
</evidence>
<protein>
    <submittedName>
        <fullName evidence="9">Uncharacterized protein</fullName>
    </submittedName>
</protein>
<keyword evidence="4 5" id="KW-0472">Membrane</keyword>
<dbReference type="Gene3D" id="1.20.58.390">
    <property type="entry name" value="Neurotransmitter-gated ion-channel transmembrane domain"/>
    <property type="match status" value="1"/>
</dbReference>
<keyword evidence="8" id="KW-1185">Reference proteome</keyword>
<dbReference type="Proteomes" id="UP000887574">
    <property type="component" value="Unplaced"/>
</dbReference>
<evidence type="ECO:0000256" key="3">
    <source>
        <dbReference type="ARBA" id="ARBA00022989"/>
    </source>
</evidence>
<evidence type="ECO:0000256" key="4">
    <source>
        <dbReference type="ARBA" id="ARBA00023136"/>
    </source>
</evidence>
<comment type="subcellular location">
    <subcellularLocation>
        <location evidence="1">Membrane</location>
        <topology evidence="1">Multi-pass membrane protein</topology>
    </subcellularLocation>
</comment>
<dbReference type="InterPro" id="IPR038050">
    <property type="entry name" value="Neuro_actylchol_rec"/>
</dbReference>
<keyword evidence="2 5" id="KW-0812">Transmembrane</keyword>
<dbReference type="SUPFAM" id="SSF90112">
    <property type="entry name" value="Neurotransmitter-gated ion-channel transmembrane pore"/>
    <property type="match status" value="1"/>
</dbReference>
<organism evidence="8 9">
    <name type="scientific">Ditylenchus dipsaci</name>
    <dbReference type="NCBI Taxonomy" id="166011"/>
    <lineage>
        <taxon>Eukaryota</taxon>
        <taxon>Metazoa</taxon>
        <taxon>Ecdysozoa</taxon>
        <taxon>Nematoda</taxon>
        <taxon>Chromadorea</taxon>
        <taxon>Rhabditida</taxon>
        <taxon>Tylenchina</taxon>
        <taxon>Tylenchomorpha</taxon>
        <taxon>Sphaerularioidea</taxon>
        <taxon>Anguinidae</taxon>
        <taxon>Anguininae</taxon>
        <taxon>Ditylenchus</taxon>
    </lineage>
</organism>
<dbReference type="InterPro" id="IPR036719">
    <property type="entry name" value="Neuro-gated_channel_TM_sf"/>
</dbReference>
<feature type="domain" description="Neurotransmitter-gated ion-channel transmembrane" evidence="7">
    <location>
        <begin position="173"/>
        <end position="238"/>
    </location>
</feature>
<evidence type="ECO:0000313" key="9">
    <source>
        <dbReference type="WBParaSite" id="jg3489"/>
    </source>
</evidence>
<dbReference type="InterPro" id="IPR006202">
    <property type="entry name" value="Neur_chan_lig-bd"/>
</dbReference>
<dbReference type="GO" id="GO:0016020">
    <property type="term" value="C:membrane"/>
    <property type="evidence" value="ECO:0007669"/>
    <property type="project" value="UniProtKB-SubCell"/>
</dbReference>
<keyword evidence="3 5" id="KW-1133">Transmembrane helix</keyword>
<dbReference type="InterPro" id="IPR036734">
    <property type="entry name" value="Neur_chan_lig-bd_sf"/>
</dbReference>
<evidence type="ECO:0000259" key="6">
    <source>
        <dbReference type="Pfam" id="PF02931"/>
    </source>
</evidence>
<evidence type="ECO:0000256" key="2">
    <source>
        <dbReference type="ARBA" id="ARBA00022692"/>
    </source>
</evidence>
<evidence type="ECO:0000313" key="8">
    <source>
        <dbReference type="Proteomes" id="UP000887574"/>
    </source>
</evidence>
<feature type="transmembrane region" description="Helical" evidence="5">
    <location>
        <begin position="167"/>
        <end position="186"/>
    </location>
</feature>
<dbReference type="GO" id="GO:0004888">
    <property type="term" value="F:transmembrane signaling receptor activity"/>
    <property type="evidence" value="ECO:0007669"/>
    <property type="project" value="InterPro"/>
</dbReference>
<proteinExistence type="predicted"/>